<keyword evidence="3" id="KW-1185">Reference proteome</keyword>
<gene>
    <name evidence="2" type="ORF">SAMN05216352_12532</name>
</gene>
<accession>A0A1G8R899</accession>
<name>A0A1G8R899_9BACI</name>
<sequence>MNRKNNDSYSSPYLKAESQNENKPENKEEKIEVEKTEEQQSRYPWTELLFGRSPTLPTSAKKYQDKENNNDK</sequence>
<feature type="region of interest" description="Disordered" evidence="1">
    <location>
        <begin position="1"/>
        <end position="72"/>
    </location>
</feature>
<evidence type="ECO:0000256" key="1">
    <source>
        <dbReference type="SAM" id="MobiDB-lite"/>
    </source>
</evidence>
<feature type="compositionally biased region" description="Basic and acidic residues" evidence="1">
    <location>
        <begin position="62"/>
        <end position="72"/>
    </location>
</feature>
<feature type="compositionally biased region" description="Basic and acidic residues" evidence="1">
    <location>
        <begin position="18"/>
        <end position="40"/>
    </location>
</feature>
<evidence type="ECO:0000313" key="3">
    <source>
        <dbReference type="Proteomes" id="UP000199017"/>
    </source>
</evidence>
<proteinExistence type="predicted"/>
<dbReference type="EMBL" id="FNDU01000025">
    <property type="protein sequence ID" value="SDJ13202.1"/>
    <property type="molecule type" value="Genomic_DNA"/>
</dbReference>
<reference evidence="2 3" key="1">
    <citation type="submission" date="2016-10" db="EMBL/GenBank/DDBJ databases">
        <authorList>
            <person name="de Groot N.N."/>
        </authorList>
    </citation>
    <scope>NUCLEOTIDE SEQUENCE [LARGE SCALE GENOMIC DNA]</scope>
    <source>
        <strain evidence="3">P4B,CCM 7963,CECT 7998,DSM 25260,IBRC-M 10614,KCTC 13821</strain>
    </source>
</reference>
<organism evidence="2 3">
    <name type="scientific">Alteribacillus bidgolensis</name>
    <dbReference type="NCBI Taxonomy" id="930129"/>
    <lineage>
        <taxon>Bacteria</taxon>
        <taxon>Bacillati</taxon>
        <taxon>Bacillota</taxon>
        <taxon>Bacilli</taxon>
        <taxon>Bacillales</taxon>
        <taxon>Bacillaceae</taxon>
        <taxon>Alteribacillus</taxon>
    </lineage>
</organism>
<dbReference type="Proteomes" id="UP000199017">
    <property type="component" value="Unassembled WGS sequence"/>
</dbReference>
<evidence type="ECO:0000313" key="2">
    <source>
        <dbReference type="EMBL" id="SDJ13202.1"/>
    </source>
</evidence>
<dbReference type="RefSeq" id="WP_091588169.1">
    <property type="nucleotide sequence ID" value="NZ_FNDU01000025.1"/>
</dbReference>
<dbReference type="AlphaFoldDB" id="A0A1G8R899"/>
<protein>
    <submittedName>
        <fullName evidence="2">Uncharacterized protein</fullName>
    </submittedName>
</protein>